<dbReference type="PANTHER" id="PTHR43737">
    <property type="entry name" value="BLL7424 PROTEIN"/>
    <property type="match status" value="1"/>
</dbReference>
<sequence>MHRRHFLQAAALLPLSLTPLSQAMAAARDPGKPLRRLVLVELNGGNDGLNTVVPYADEQYYTLRPQLGIGRDQVLPLDERVGFNPALEPLMPLFKRGELAVVQGVGYAPANRSHFRSIEIWDTATDADVTSNDGWLGQLDAPEQFGRSFAANAVVIGRNPRPVSGPKMAPVVMSDAASFVAEAKGVQAVDDASATPALRHVLSVERNIVTAGRSIGADRPAAAGNFPRTPFGQDAAQAAGLLIGDPATPIVKIALTGFDTHVDQRGRQDALLAQFADTMVALRQAFVAAGIWDDVLIVTYSEFGRRARQNASGGTDHGKAAPHFIIGGKVRGGLYGEAPQLARLDDGDVPATTDFRRVYNTVLVNWWKARGMAIAPHEHPPLSLI</sequence>
<keyword evidence="1" id="KW-0732">Signal</keyword>
<evidence type="ECO:0000313" key="3">
    <source>
        <dbReference type="Proteomes" id="UP000653472"/>
    </source>
</evidence>
<feature type="chain" id="PRO_5037378888" evidence="1">
    <location>
        <begin position="26"/>
        <end position="385"/>
    </location>
</feature>
<dbReference type="AlphaFoldDB" id="A0A969WBF1"/>
<keyword evidence="3" id="KW-1185">Reference proteome</keyword>
<dbReference type="InterPro" id="IPR010869">
    <property type="entry name" value="DUF1501"/>
</dbReference>
<organism evidence="2 3">
    <name type="scientific">Solimonas marina</name>
    <dbReference type="NCBI Taxonomy" id="2714601"/>
    <lineage>
        <taxon>Bacteria</taxon>
        <taxon>Pseudomonadati</taxon>
        <taxon>Pseudomonadota</taxon>
        <taxon>Gammaproteobacteria</taxon>
        <taxon>Nevskiales</taxon>
        <taxon>Nevskiaceae</taxon>
        <taxon>Solimonas</taxon>
    </lineage>
</organism>
<dbReference type="Pfam" id="PF07394">
    <property type="entry name" value="DUF1501"/>
    <property type="match status" value="1"/>
</dbReference>
<evidence type="ECO:0000256" key="1">
    <source>
        <dbReference type="SAM" id="SignalP"/>
    </source>
</evidence>
<feature type="signal peptide" evidence="1">
    <location>
        <begin position="1"/>
        <end position="25"/>
    </location>
</feature>
<reference evidence="2" key="1">
    <citation type="submission" date="2020-03" db="EMBL/GenBank/DDBJ databases">
        <title>Solimonas marina sp. nov., isolated from deep seawater of the Pacific Ocean.</title>
        <authorList>
            <person name="Liu X."/>
            <person name="Lai Q."/>
            <person name="Sun F."/>
            <person name="Gai Y."/>
            <person name="Li G."/>
            <person name="Shao Z."/>
        </authorList>
    </citation>
    <scope>NUCLEOTIDE SEQUENCE</scope>
    <source>
        <strain evidence="2">C16B3</strain>
    </source>
</reference>
<protein>
    <submittedName>
        <fullName evidence="2">DUF1501 domain-containing protein</fullName>
    </submittedName>
</protein>
<proteinExistence type="predicted"/>
<name>A0A969WBF1_9GAMM</name>
<dbReference type="RefSeq" id="WP_168147643.1">
    <property type="nucleotide sequence ID" value="NZ_JAAVXB010000004.1"/>
</dbReference>
<dbReference type="EMBL" id="JAAVXB010000004">
    <property type="protein sequence ID" value="NKF22381.1"/>
    <property type="molecule type" value="Genomic_DNA"/>
</dbReference>
<gene>
    <name evidence="2" type="ORF">G7Y82_08620</name>
</gene>
<dbReference type="PANTHER" id="PTHR43737:SF1">
    <property type="entry name" value="DUF1501 DOMAIN-CONTAINING PROTEIN"/>
    <property type="match status" value="1"/>
</dbReference>
<accession>A0A969WBF1</accession>
<dbReference type="Proteomes" id="UP000653472">
    <property type="component" value="Unassembled WGS sequence"/>
</dbReference>
<comment type="caution">
    <text evidence="2">The sequence shown here is derived from an EMBL/GenBank/DDBJ whole genome shotgun (WGS) entry which is preliminary data.</text>
</comment>
<evidence type="ECO:0000313" key="2">
    <source>
        <dbReference type="EMBL" id="NKF22381.1"/>
    </source>
</evidence>